<gene>
    <name evidence="2" type="ORF">JI746_22370</name>
</gene>
<dbReference type="RefSeq" id="WP_201692500.1">
    <property type="nucleotide sequence ID" value="NZ_JAEQND010000013.1"/>
</dbReference>
<feature type="region of interest" description="Disordered" evidence="1">
    <location>
        <begin position="273"/>
        <end position="294"/>
    </location>
</feature>
<evidence type="ECO:0000256" key="1">
    <source>
        <dbReference type="SAM" id="MobiDB-lite"/>
    </source>
</evidence>
<comment type="caution">
    <text evidence="2">The sequence shown here is derived from an EMBL/GenBank/DDBJ whole genome shotgun (WGS) entry which is preliminary data.</text>
</comment>
<accession>A0ABS1JUC8</accession>
<proteinExistence type="predicted"/>
<dbReference type="EMBL" id="JAEQND010000013">
    <property type="protein sequence ID" value="MBL0427869.1"/>
    <property type="molecule type" value="Genomic_DNA"/>
</dbReference>
<keyword evidence="3" id="KW-1185">Reference proteome</keyword>
<sequence length="294" mass="32783">MEELEWLKEHLETVAAPELATGGVVCKLELTQGETTRLHVELGTEPVLRCPVEYHKVFEEESRGVPAVRVTQWLRVHNPALPAQDPQNVFLEAISRLDPETDLGVAQLLHHLFTPEKPWNLNQRPAAERSTQITGEPTPDEASFMLASPTGRQFTGFVLRPEEGDGLRERLDALKDAYRTLAQVDFRTWKLTSYSPQSDGTLSVAFDAREDRRASLVLGIDMQGSVLCAHAVDGLAFQRREESPEAARLPIRERMAAGLKAIQDFRAAEWAQTQTGAAQAATKQKKPRSRDSGR</sequence>
<reference evidence="2 3" key="1">
    <citation type="journal article" date="2017" name="Int. J. Syst. Evol. Microbiol.">
        <title>Ramlibacter alkalitolerans sp. nov., alkali-tolerant bacterium isolated from soil of ginseng.</title>
        <authorList>
            <person name="Lee D.H."/>
            <person name="Cha C.J."/>
        </authorList>
    </citation>
    <scope>NUCLEOTIDE SEQUENCE [LARGE SCALE GENOMIC DNA]</scope>
    <source>
        <strain evidence="2 3">KACC 19305</strain>
    </source>
</reference>
<protein>
    <submittedName>
        <fullName evidence="2">Uncharacterized protein</fullName>
    </submittedName>
</protein>
<organism evidence="2 3">
    <name type="scientific">Ramlibacter alkalitolerans</name>
    <dbReference type="NCBI Taxonomy" id="2039631"/>
    <lineage>
        <taxon>Bacteria</taxon>
        <taxon>Pseudomonadati</taxon>
        <taxon>Pseudomonadota</taxon>
        <taxon>Betaproteobacteria</taxon>
        <taxon>Burkholderiales</taxon>
        <taxon>Comamonadaceae</taxon>
        <taxon>Ramlibacter</taxon>
    </lineage>
</organism>
<evidence type="ECO:0000313" key="2">
    <source>
        <dbReference type="EMBL" id="MBL0427869.1"/>
    </source>
</evidence>
<feature type="compositionally biased region" description="Low complexity" evidence="1">
    <location>
        <begin position="273"/>
        <end position="282"/>
    </location>
</feature>
<name>A0ABS1JUC8_9BURK</name>
<evidence type="ECO:0000313" key="3">
    <source>
        <dbReference type="Proteomes" id="UP000622707"/>
    </source>
</evidence>
<dbReference type="Proteomes" id="UP000622707">
    <property type="component" value="Unassembled WGS sequence"/>
</dbReference>